<sequence>MGVTHATSGAALWIATTGVLPYLDTGIHPLPASAVLAGSIITAGAALLPDLDHHSATIAHSVPLVGRTIAAIANNVGGGHRQGFHAPLMLVGVWFLASWMSRWQWDIGEFTVAAGAGLTALALCSFGVKARRYVSSWAKAWAVGLAYAALVLAMSPQGPSWLPLAVTMGYAVHLVGDILTTGGLPVLWPITIRPPRWVRRTPVLSAVWRPGGHVAVPLLGDAGSRREKVLGVLMSTYVSFGVVAETCRMFGL</sequence>
<dbReference type="GO" id="GO:0016787">
    <property type="term" value="F:hydrolase activity"/>
    <property type="evidence" value="ECO:0007669"/>
    <property type="project" value="UniProtKB-KW"/>
</dbReference>
<dbReference type="Pfam" id="PF04307">
    <property type="entry name" value="YdjM"/>
    <property type="match status" value="1"/>
</dbReference>
<accession>A0ABW1QZG0</accession>
<feature type="transmembrane region" description="Helical" evidence="1">
    <location>
        <begin position="84"/>
        <end position="101"/>
    </location>
</feature>
<evidence type="ECO:0000256" key="1">
    <source>
        <dbReference type="SAM" id="Phobius"/>
    </source>
</evidence>
<dbReference type="Proteomes" id="UP001596098">
    <property type="component" value="Unassembled WGS sequence"/>
</dbReference>
<keyword evidence="3" id="KW-1185">Reference proteome</keyword>
<protein>
    <submittedName>
        <fullName evidence="2">Metal-dependent hydrolase</fullName>
    </submittedName>
</protein>
<evidence type="ECO:0000313" key="2">
    <source>
        <dbReference type="EMBL" id="MFC6154931.1"/>
    </source>
</evidence>
<reference evidence="3" key="1">
    <citation type="journal article" date="2019" name="Int. J. Syst. Evol. Microbiol.">
        <title>The Global Catalogue of Microorganisms (GCM) 10K type strain sequencing project: providing services to taxonomists for standard genome sequencing and annotation.</title>
        <authorList>
            <consortium name="The Broad Institute Genomics Platform"/>
            <consortium name="The Broad Institute Genome Sequencing Center for Infectious Disease"/>
            <person name="Wu L."/>
            <person name="Ma J."/>
        </authorList>
    </citation>
    <scope>NUCLEOTIDE SEQUENCE [LARGE SCALE GENOMIC DNA]</scope>
    <source>
        <strain evidence="3">DFY28</strain>
    </source>
</reference>
<feature type="transmembrane region" description="Helical" evidence="1">
    <location>
        <begin position="170"/>
        <end position="190"/>
    </location>
</feature>
<dbReference type="EMBL" id="JBHSQI010000009">
    <property type="protein sequence ID" value="MFC6154931.1"/>
    <property type="molecule type" value="Genomic_DNA"/>
</dbReference>
<keyword evidence="1" id="KW-0472">Membrane</keyword>
<organism evidence="2 3">
    <name type="scientific">Nocardioides yefusunii</name>
    <dbReference type="NCBI Taxonomy" id="2500546"/>
    <lineage>
        <taxon>Bacteria</taxon>
        <taxon>Bacillati</taxon>
        <taxon>Actinomycetota</taxon>
        <taxon>Actinomycetes</taxon>
        <taxon>Propionibacteriales</taxon>
        <taxon>Nocardioidaceae</taxon>
        <taxon>Nocardioides</taxon>
    </lineage>
</organism>
<proteinExistence type="predicted"/>
<dbReference type="InterPro" id="IPR007404">
    <property type="entry name" value="YdjM-like"/>
</dbReference>
<keyword evidence="1" id="KW-0812">Transmembrane</keyword>
<keyword evidence="2" id="KW-0378">Hydrolase</keyword>
<feature type="transmembrane region" description="Helical" evidence="1">
    <location>
        <begin position="140"/>
        <end position="158"/>
    </location>
</feature>
<keyword evidence="1" id="KW-1133">Transmembrane helix</keyword>
<evidence type="ECO:0000313" key="3">
    <source>
        <dbReference type="Proteomes" id="UP001596098"/>
    </source>
</evidence>
<gene>
    <name evidence="2" type="ORF">ACFPWU_14790</name>
</gene>
<comment type="caution">
    <text evidence="2">The sequence shown here is derived from an EMBL/GenBank/DDBJ whole genome shotgun (WGS) entry which is preliminary data.</text>
</comment>
<name>A0ABW1QZG0_9ACTN</name>
<feature type="transmembrane region" description="Helical" evidence="1">
    <location>
        <begin position="107"/>
        <end position="128"/>
    </location>
</feature>
<dbReference type="RefSeq" id="WP_164878739.1">
    <property type="nucleotide sequence ID" value="NZ_CP034929.1"/>
</dbReference>